<protein>
    <recommendedName>
        <fullName evidence="2">UPAR/Ly6 domain-containing protein</fullName>
    </recommendedName>
</protein>
<dbReference type="GeneTree" id="ENSGT01140000282948"/>
<evidence type="ECO:0000259" key="2">
    <source>
        <dbReference type="SMART" id="SM00134"/>
    </source>
</evidence>
<reference evidence="3" key="2">
    <citation type="submission" date="2025-09" db="UniProtKB">
        <authorList>
            <consortium name="Ensembl"/>
        </authorList>
    </citation>
    <scope>IDENTIFICATION</scope>
</reference>
<dbReference type="InterPro" id="IPR045860">
    <property type="entry name" value="Snake_toxin-like_sf"/>
</dbReference>
<evidence type="ECO:0000256" key="1">
    <source>
        <dbReference type="SAM" id="SignalP"/>
    </source>
</evidence>
<dbReference type="SUPFAM" id="SSF57302">
    <property type="entry name" value="Snake toxin-like"/>
    <property type="match status" value="1"/>
</dbReference>
<feature type="signal peptide" evidence="1">
    <location>
        <begin position="1"/>
        <end position="18"/>
    </location>
</feature>
<keyword evidence="1" id="KW-0732">Signal</keyword>
<dbReference type="Ensembl" id="ENSPLAT00000014985.1">
    <property type="protein sequence ID" value="ENSPLAP00000019858.1"/>
    <property type="gene ID" value="ENSPLAG00000002313.1"/>
</dbReference>
<dbReference type="Proteomes" id="UP000261500">
    <property type="component" value="Unplaced"/>
</dbReference>
<proteinExistence type="predicted"/>
<feature type="domain" description="UPAR/Ly6" evidence="2">
    <location>
        <begin position="19"/>
        <end position="89"/>
    </location>
</feature>
<evidence type="ECO:0000313" key="4">
    <source>
        <dbReference type="Proteomes" id="UP000261500"/>
    </source>
</evidence>
<feature type="chain" id="PRO_5017403384" description="UPAR/Ly6 domain-containing protein" evidence="1">
    <location>
        <begin position="19"/>
        <end position="100"/>
    </location>
</feature>
<dbReference type="InterPro" id="IPR016054">
    <property type="entry name" value="LY6_UPA_recep-like"/>
</dbReference>
<keyword evidence="4" id="KW-1185">Reference proteome</keyword>
<name>A0A3B3V483_9TELE</name>
<organism evidence="3 4">
    <name type="scientific">Poecilia latipinna</name>
    <name type="common">sailfin molly</name>
    <dbReference type="NCBI Taxonomy" id="48699"/>
    <lineage>
        <taxon>Eukaryota</taxon>
        <taxon>Metazoa</taxon>
        <taxon>Chordata</taxon>
        <taxon>Craniata</taxon>
        <taxon>Vertebrata</taxon>
        <taxon>Euteleostomi</taxon>
        <taxon>Actinopterygii</taxon>
        <taxon>Neopterygii</taxon>
        <taxon>Teleostei</taxon>
        <taxon>Neoteleostei</taxon>
        <taxon>Acanthomorphata</taxon>
        <taxon>Ovalentaria</taxon>
        <taxon>Atherinomorphae</taxon>
        <taxon>Cyprinodontiformes</taxon>
        <taxon>Poeciliidae</taxon>
        <taxon>Poeciliinae</taxon>
        <taxon>Poecilia</taxon>
    </lineage>
</organism>
<dbReference type="Gene3D" id="2.10.60.10">
    <property type="entry name" value="CD59"/>
    <property type="match status" value="1"/>
</dbReference>
<dbReference type="SMART" id="SM00134">
    <property type="entry name" value="LU"/>
    <property type="match status" value="1"/>
</dbReference>
<dbReference type="AlphaFoldDB" id="A0A3B3V483"/>
<accession>A0A3B3V483</accession>
<reference evidence="3" key="1">
    <citation type="submission" date="2025-08" db="UniProtKB">
        <authorList>
            <consortium name="Ensembl"/>
        </authorList>
    </citation>
    <scope>IDENTIFICATION</scope>
</reference>
<sequence>MQLYGVLILFLSFFAASGLRCYICVTSDPSGCTNYLTCPDGLDRCASVTMDGLITKSCVPSAACSSSMNCCDKDLCNSAIPTGPGVTLLLLSSALMMLFI</sequence>
<evidence type="ECO:0000313" key="3">
    <source>
        <dbReference type="Ensembl" id="ENSPLAP00000019858.1"/>
    </source>
</evidence>